<organism evidence="1 2">
    <name type="scientific">Enterobacter sichuanensis</name>
    <dbReference type="NCBI Taxonomy" id="2071710"/>
    <lineage>
        <taxon>Bacteria</taxon>
        <taxon>Pseudomonadati</taxon>
        <taxon>Pseudomonadota</taxon>
        <taxon>Gammaproteobacteria</taxon>
        <taxon>Enterobacterales</taxon>
        <taxon>Enterobacteriaceae</taxon>
        <taxon>Enterobacter</taxon>
        <taxon>Enterobacter cloacae complex</taxon>
    </lineage>
</organism>
<gene>
    <name evidence="1" type="ORF">SS37_22535</name>
</gene>
<sequence>MVKSKTLSAYKERNPIKSAARYKANKAVERGVISKPDSCESCGKHVRLEGHHYDYNLPLSVKWLCRKCHNDWHKENGPGLNGD</sequence>
<accession>A0A0F1AB40</accession>
<name>A0A0F1AB40_9ENTR</name>
<dbReference type="EMBL" id="JZYX01000064">
    <property type="protein sequence ID" value="KJN19013.1"/>
    <property type="molecule type" value="Genomic_DNA"/>
</dbReference>
<evidence type="ECO:0000313" key="1">
    <source>
        <dbReference type="EMBL" id="KJN19013.1"/>
    </source>
</evidence>
<comment type="caution">
    <text evidence="1">The sequence shown here is derived from an EMBL/GenBank/DDBJ whole genome shotgun (WGS) entry which is preliminary data.</text>
</comment>
<evidence type="ECO:0000313" key="2">
    <source>
        <dbReference type="Proteomes" id="UP000033352"/>
    </source>
</evidence>
<dbReference type="AlphaFoldDB" id="A0A0F1AB40"/>
<dbReference type="Proteomes" id="UP000033352">
    <property type="component" value="Unassembled WGS sequence"/>
</dbReference>
<protein>
    <recommendedName>
        <fullName evidence="3">HNH endonuclease</fullName>
    </recommendedName>
</protein>
<reference evidence="1 2" key="1">
    <citation type="submission" date="2015-03" db="EMBL/GenBank/DDBJ databases">
        <authorList>
            <person name="McCorrison J."/>
            <person name="Sanka R."/>
            <person name="Adams M."/>
            <person name="Brinkac L."/>
            <person name="Nierman W."/>
            <person name="Sutton G."/>
            <person name="Nelson K."/>
            <person name="Kiedrowski L."/>
            <person name="Guerrero D."/>
            <person name="Bonomo R."/>
        </authorList>
    </citation>
    <scope>NUCLEOTIDE SEQUENCE [LARGE SCALE GENOMIC DNA]</scope>
    <source>
        <strain evidence="1 2">35699</strain>
    </source>
</reference>
<proteinExistence type="predicted"/>
<dbReference type="PATRIC" id="fig|1619248.3.peg.4345"/>
<evidence type="ECO:0008006" key="3">
    <source>
        <dbReference type="Google" id="ProtNLM"/>
    </source>
</evidence>